<accession>A0ABR7FZH7</accession>
<name>A0ABR7FZH7_9FIRM</name>
<reference evidence="10 11" key="1">
    <citation type="submission" date="2020-08" db="EMBL/GenBank/DDBJ databases">
        <title>Genome public.</title>
        <authorList>
            <person name="Liu C."/>
            <person name="Sun Q."/>
        </authorList>
    </citation>
    <scope>NUCLEOTIDE SEQUENCE [LARGE SCALE GENOMIC DNA]</scope>
    <source>
        <strain evidence="10 11">NSJ-43</strain>
    </source>
</reference>
<evidence type="ECO:0000256" key="6">
    <source>
        <dbReference type="ARBA" id="ARBA00023102"/>
    </source>
</evidence>
<dbReference type="PANTHER" id="PTHR21039:SF0">
    <property type="entry name" value="HISTIDINOL-PHOSPHATASE"/>
    <property type="match status" value="1"/>
</dbReference>
<dbReference type="EC" id="3.1.3.15" evidence="3 8"/>
<keyword evidence="5 8" id="KW-0378">Hydrolase</keyword>
<keyword evidence="4 8" id="KW-0028">Amino-acid biosynthesis</keyword>
<dbReference type="Proteomes" id="UP000628463">
    <property type="component" value="Unassembled WGS sequence"/>
</dbReference>
<keyword evidence="6 8" id="KW-0368">Histidine biosynthesis</keyword>
<dbReference type="RefSeq" id="WP_186836097.1">
    <property type="nucleotide sequence ID" value="NZ_JACOPD010000002.1"/>
</dbReference>
<comment type="similarity">
    <text evidence="2 8">Belongs to the PHP hydrolase family. HisK subfamily.</text>
</comment>
<evidence type="ECO:0000259" key="9">
    <source>
        <dbReference type="SMART" id="SM00481"/>
    </source>
</evidence>
<feature type="domain" description="Polymerase/histidinol phosphatase N-terminal" evidence="9">
    <location>
        <begin position="5"/>
        <end position="90"/>
    </location>
</feature>
<evidence type="ECO:0000256" key="5">
    <source>
        <dbReference type="ARBA" id="ARBA00022801"/>
    </source>
</evidence>
<sequence>MNRPADFHTHSLFSSDSDAKPEENIKAAINLGLSSICFTEHNDFDFPPEDNKDVLFQLDFDNYISSIASIKELYSEQIPVYIGVEQGLCRSAADRINDYDKNHILDFIIGSSHLVYGNDPYYPKFWEGRNIDEVINAYYESILDNLDTCNNFDIYGHIDYIIRYIPDKSYKYNYKNFSDIIDEVLKKIIYNGKGIEINTAGLRYGLNATNPSAEIVLRYRELGGEIITIGSDAHYSRDIGSGFDIAYDMLKSCNFKYYNIFRKRKPEFIQL</sequence>
<protein>
    <recommendedName>
        <fullName evidence="3 8">Histidinol-phosphatase</fullName>
        <shortName evidence="8">HolPase</shortName>
        <ecNumber evidence="3 8">3.1.3.15</ecNumber>
    </recommendedName>
</protein>
<evidence type="ECO:0000256" key="4">
    <source>
        <dbReference type="ARBA" id="ARBA00022605"/>
    </source>
</evidence>
<dbReference type="InterPro" id="IPR010140">
    <property type="entry name" value="Histidinol_P_phosphatase_HisJ"/>
</dbReference>
<comment type="caution">
    <text evidence="10">The sequence shown here is derived from an EMBL/GenBank/DDBJ whole genome shotgun (WGS) entry which is preliminary data.</text>
</comment>
<dbReference type="NCBIfam" id="TIGR01856">
    <property type="entry name" value="hisJ_fam"/>
    <property type="match status" value="1"/>
</dbReference>
<evidence type="ECO:0000256" key="3">
    <source>
        <dbReference type="ARBA" id="ARBA00013085"/>
    </source>
</evidence>
<evidence type="ECO:0000256" key="8">
    <source>
        <dbReference type="RuleBase" id="RU366003"/>
    </source>
</evidence>
<evidence type="ECO:0000256" key="2">
    <source>
        <dbReference type="ARBA" id="ARBA00009152"/>
    </source>
</evidence>
<evidence type="ECO:0000313" key="10">
    <source>
        <dbReference type="EMBL" id="MBC5679876.1"/>
    </source>
</evidence>
<evidence type="ECO:0000313" key="11">
    <source>
        <dbReference type="Proteomes" id="UP000628463"/>
    </source>
</evidence>
<organism evidence="10 11">
    <name type="scientific">Lachnospira hominis</name>
    <name type="common">ex Liu et al. 2021</name>
    <dbReference type="NCBI Taxonomy" id="2763051"/>
    <lineage>
        <taxon>Bacteria</taxon>
        <taxon>Bacillati</taxon>
        <taxon>Bacillota</taxon>
        <taxon>Clostridia</taxon>
        <taxon>Lachnospirales</taxon>
        <taxon>Lachnospiraceae</taxon>
        <taxon>Lachnospira</taxon>
    </lineage>
</organism>
<dbReference type="Gene3D" id="3.20.20.140">
    <property type="entry name" value="Metal-dependent hydrolases"/>
    <property type="match status" value="1"/>
</dbReference>
<dbReference type="SMART" id="SM00481">
    <property type="entry name" value="POLIIIAc"/>
    <property type="match status" value="1"/>
</dbReference>
<evidence type="ECO:0000256" key="1">
    <source>
        <dbReference type="ARBA" id="ARBA00004970"/>
    </source>
</evidence>
<comment type="pathway">
    <text evidence="1 8">Amino-acid biosynthesis; L-histidine biosynthesis; L-histidine from 5-phospho-alpha-D-ribose 1-diphosphate: step 8/9.</text>
</comment>
<gene>
    <name evidence="10" type="ORF">H8S01_02735</name>
</gene>
<dbReference type="InterPro" id="IPR004013">
    <property type="entry name" value="PHP_dom"/>
</dbReference>
<dbReference type="Pfam" id="PF02811">
    <property type="entry name" value="PHP"/>
    <property type="match status" value="1"/>
</dbReference>
<comment type="catalytic activity">
    <reaction evidence="7 8">
        <text>L-histidinol phosphate + H2O = L-histidinol + phosphate</text>
        <dbReference type="Rhea" id="RHEA:14465"/>
        <dbReference type="ChEBI" id="CHEBI:15377"/>
        <dbReference type="ChEBI" id="CHEBI:43474"/>
        <dbReference type="ChEBI" id="CHEBI:57699"/>
        <dbReference type="ChEBI" id="CHEBI:57980"/>
        <dbReference type="EC" id="3.1.3.15"/>
    </reaction>
</comment>
<proteinExistence type="inferred from homology"/>
<evidence type="ECO:0000256" key="7">
    <source>
        <dbReference type="ARBA" id="ARBA00049158"/>
    </source>
</evidence>
<dbReference type="SUPFAM" id="SSF89550">
    <property type="entry name" value="PHP domain-like"/>
    <property type="match status" value="1"/>
</dbReference>
<dbReference type="InterPro" id="IPR003141">
    <property type="entry name" value="Pol/His_phosphatase_N"/>
</dbReference>
<keyword evidence="11" id="KW-1185">Reference proteome</keyword>
<dbReference type="PANTHER" id="PTHR21039">
    <property type="entry name" value="HISTIDINOL PHOSPHATASE-RELATED"/>
    <property type="match status" value="1"/>
</dbReference>
<dbReference type="InterPro" id="IPR016195">
    <property type="entry name" value="Pol/histidinol_Pase-like"/>
</dbReference>
<dbReference type="EMBL" id="JACOPD010000002">
    <property type="protein sequence ID" value="MBC5679876.1"/>
    <property type="molecule type" value="Genomic_DNA"/>
</dbReference>